<dbReference type="InterPro" id="IPR029044">
    <property type="entry name" value="Nucleotide-diphossugar_trans"/>
</dbReference>
<protein>
    <submittedName>
        <fullName evidence="3">Glycosyl transferase family protein</fullName>
    </submittedName>
</protein>
<dbReference type="Pfam" id="PF00535">
    <property type="entry name" value="Glycos_transf_2"/>
    <property type="match status" value="1"/>
</dbReference>
<dbReference type="SUPFAM" id="SSF53448">
    <property type="entry name" value="Nucleotide-diphospho-sugar transferases"/>
    <property type="match status" value="1"/>
</dbReference>
<dbReference type="AlphaFoldDB" id="A0A144T0S4"/>
<keyword evidence="3" id="KW-0808">Transferase</keyword>
<dbReference type="GO" id="GO:0016740">
    <property type="term" value="F:transferase activity"/>
    <property type="evidence" value="ECO:0007669"/>
    <property type="project" value="UniProtKB-KW"/>
</dbReference>
<dbReference type="InterPro" id="IPR001173">
    <property type="entry name" value="Glyco_trans_2-like"/>
</dbReference>
<evidence type="ECO:0000313" key="4">
    <source>
        <dbReference type="Proteomes" id="UP000076008"/>
    </source>
</evidence>
<gene>
    <name evidence="3" type="ORF">SAMEA2273318_04366</name>
</gene>
<dbReference type="EMBL" id="FJXR01000036">
    <property type="protein sequence ID" value="CZW25989.1"/>
    <property type="molecule type" value="Genomic_DNA"/>
</dbReference>
<evidence type="ECO:0000313" key="3">
    <source>
        <dbReference type="EMBL" id="CZW25989.1"/>
    </source>
</evidence>
<accession>A0A144T0S4</accession>
<dbReference type="PANTHER" id="PTHR43630:SF2">
    <property type="entry name" value="GLYCOSYLTRANSFERASE"/>
    <property type="match status" value="1"/>
</dbReference>
<dbReference type="Proteomes" id="UP000076008">
    <property type="component" value="Unassembled WGS sequence"/>
</dbReference>
<dbReference type="Gene3D" id="3.90.550.10">
    <property type="entry name" value="Spore Coat Polysaccharide Biosynthesis Protein SpsA, Chain A"/>
    <property type="match status" value="1"/>
</dbReference>
<evidence type="ECO:0000259" key="2">
    <source>
        <dbReference type="Pfam" id="PF00535"/>
    </source>
</evidence>
<organism evidence="3 4">
    <name type="scientific">Enterobacter cloacae</name>
    <dbReference type="NCBI Taxonomy" id="550"/>
    <lineage>
        <taxon>Bacteria</taxon>
        <taxon>Pseudomonadati</taxon>
        <taxon>Pseudomonadota</taxon>
        <taxon>Gammaproteobacteria</taxon>
        <taxon>Enterobacterales</taxon>
        <taxon>Enterobacteriaceae</taxon>
        <taxon>Enterobacter</taxon>
        <taxon>Enterobacter cloacae complex</taxon>
    </lineage>
</organism>
<proteinExistence type="inferred from homology"/>
<dbReference type="RefSeq" id="WP_063145467.1">
    <property type="nucleotide sequence ID" value="NZ_FJXR01000036.1"/>
</dbReference>
<dbReference type="PANTHER" id="PTHR43630">
    <property type="entry name" value="POLY-BETA-1,6-N-ACETYL-D-GLUCOSAMINE SYNTHASE"/>
    <property type="match status" value="1"/>
</dbReference>
<reference evidence="3 4" key="1">
    <citation type="submission" date="2016-03" db="EMBL/GenBank/DDBJ databases">
        <authorList>
            <consortium name="Pathogen Informatics"/>
        </authorList>
    </citation>
    <scope>NUCLEOTIDE SEQUENCE [LARGE SCALE GENOMIC DNA]</scope>
    <source>
        <strain evidence="4">e1252</strain>
    </source>
</reference>
<sequence>MFKITVCLLTFNSERLLHDVIPPLLKIADEVVVVDSGSTDKTRYICESFGLLPVYKKFGWHGEQMNHAVSLASNDWVLCIDSDEILDQETVKAILTLKAGDEPDPGMAWRICRHWFVLGEEVRTIYPVSSPDYPVRLFNRKQSRFNNRPVDDQVEGFLRCARIPGYVKHDTFPTLHELFNKLNCYSTRLVQHQKIRPSIGRGVISAIGAFFKWYLFSGAWRQGKVGVATGLYATAYSFLKYFKSWYQYQEKKESVANEQTDSQIAK</sequence>
<dbReference type="CDD" id="cd02511">
    <property type="entry name" value="Beta4Glucosyltransferase"/>
    <property type="match status" value="1"/>
</dbReference>
<feature type="domain" description="Glycosyltransferase 2-like" evidence="2">
    <location>
        <begin position="5"/>
        <end position="97"/>
    </location>
</feature>
<name>A0A144T0S4_ENTCL</name>
<evidence type="ECO:0000256" key="1">
    <source>
        <dbReference type="ARBA" id="ARBA00038494"/>
    </source>
</evidence>
<comment type="similarity">
    <text evidence="1">Belongs to the glycosyltransferase 2 family. WaaE/KdtX subfamily.</text>
</comment>